<feature type="chain" id="PRO_5041272398" description="Peptidase S8 pro-domain domain-containing protein" evidence="1">
    <location>
        <begin position="19"/>
        <end position="109"/>
    </location>
</feature>
<feature type="domain" description="Peptidase S8 pro-domain" evidence="2">
    <location>
        <begin position="29"/>
        <end position="102"/>
    </location>
</feature>
<proteinExistence type="predicted"/>
<dbReference type="Gene3D" id="3.30.70.850">
    <property type="entry name" value="Peptidase S8, pro-domain"/>
    <property type="match status" value="1"/>
</dbReference>
<accession>A0AA39IJM8</accession>
<evidence type="ECO:0000313" key="3">
    <source>
        <dbReference type="EMBL" id="KAK0424781.1"/>
    </source>
</evidence>
<keyword evidence="4" id="KW-1185">Reference proteome</keyword>
<comment type="caution">
    <text evidence="3">The sequence shown here is derived from an EMBL/GenBank/DDBJ whole genome shotgun (WGS) entry which is preliminary data.</text>
</comment>
<protein>
    <recommendedName>
        <fullName evidence="2">Peptidase S8 pro-domain domain-containing protein</fullName>
    </recommendedName>
</protein>
<gene>
    <name evidence="3" type="ORF">QR680_008851</name>
</gene>
<name>A0AA39IJM8_9BILA</name>
<organism evidence="3 4">
    <name type="scientific">Steinernema hermaphroditum</name>
    <dbReference type="NCBI Taxonomy" id="289476"/>
    <lineage>
        <taxon>Eukaryota</taxon>
        <taxon>Metazoa</taxon>
        <taxon>Ecdysozoa</taxon>
        <taxon>Nematoda</taxon>
        <taxon>Chromadorea</taxon>
        <taxon>Rhabditida</taxon>
        <taxon>Tylenchina</taxon>
        <taxon>Panagrolaimomorpha</taxon>
        <taxon>Strongyloidoidea</taxon>
        <taxon>Steinernematidae</taxon>
        <taxon>Steinernema</taxon>
    </lineage>
</organism>
<sequence>MRLLFSAVFVSLIIMACCHEDPKQPYDIVIKLEKRNDEMAKKIANEHGLAVKGEAFMDSYYHLAFDDSQLSAEQKQAVYARLTDNPDVEEVTKSFAHKRAKRGHNADEL</sequence>
<keyword evidence="1" id="KW-0732">Signal</keyword>
<dbReference type="InterPro" id="IPR032815">
    <property type="entry name" value="S8_pro-domain"/>
</dbReference>
<reference evidence="3" key="1">
    <citation type="submission" date="2023-06" db="EMBL/GenBank/DDBJ databases">
        <title>Genomic analysis of the entomopathogenic nematode Steinernema hermaphroditum.</title>
        <authorList>
            <person name="Schwarz E.M."/>
            <person name="Heppert J.K."/>
            <person name="Baniya A."/>
            <person name="Schwartz H.T."/>
            <person name="Tan C.-H."/>
            <person name="Antoshechkin I."/>
            <person name="Sternberg P.W."/>
            <person name="Goodrich-Blair H."/>
            <person name="Dillman A.R."/>
        </authorList>
    </citation>
    <scope>NUCLEOTIDE SEQUENCE</scope>
    <source>
        <strain evidence="3">PS9179</strain>
        <tissue evidence="3">Whole animal</tissue>
    </source>
</reference>
<dbReference type="InterPro" id="IPR038466">
    <property type="entry name" value="S8_pro-domain_sf"/>
</dbReference>
<evidence type="ECO:0000259" key="2">
    <source>
        <dbReference type="Pfam" id="PF16470"/>
    </source>
</evidence>
<dbReference type="PROSITE" id="PS51257">
    <property type="entry name" value="PROKAR_LIPOPROTEIN"/>
    <property type="match status" value="1"/>
</dbReference>
<dbReference type="AlphaFoldDB" id="A0AA39IJM8"/>
<feature type="signal peptide" evidence="1">
    <location>
        <begin position="1"/>
        <end position="18"/>
    </location>
</feature>
<dbReference type="EMBL" id="JAUCMV010000001">
    <property type="protein sequence ID" value="KAK0424781.1"/>
    <property type="molecule type" value="Genomic_DNA"/>
</dbReference>
<evidence type="ECO:0000256" key="1">
    <source>
        <dbReference type="SAM" id="SignalP"/>
    </source>
</evidence>
<dbReference type="Pfam" id="PF16470">
    <property type="entry name" value="S8_pro-domain"/>
    <property type="match status" value="1"/>
</dbReference>
<dbReference type="Proteomes" id="UP001175271">
    <property type="component" value="Unassembled WGS sequence"/>
</dbReference>
<evidence type="ECO:0000313" key="4">
    <source>
        <dbReference type="Proteomes" id="UP001175271"/>
    </source>
</evidence>